<dbReference type="PROSITE" id="PS00086">
    <property type="entry name" value="CYTOCHROME_P450"/>
    <property type="match status" value="1"/>
</dbReference>
<keyword evidence="3 7" id="KW-0479">Metal-binding</keyword>
<dbReference type="Proteomes" id="UP000294927">
    <property type="component" value="Unassembled WGS sequence"/>
</dbReference>
<sequence>MIPFSTAPSEKIDSGGGKCMYAQLDRFRESAPAVAVELPEGVVVWSVTRGDVVRRILTHPDVSRNLRNNVPMYEPGEVPWLSPWVDVESMSTAEGREHQRLRKLIAPALTPKRIDAMRPHLAAIAEKLLDDLASEPADEPVDLHVKFSQQLPTRMICDLFGVPEDLRPEVLRILRIVLNTDNVPEEESSRVFVDIGVAMRTLIDGKRREPGDDLTSYLIAARVDGEAPLSEQELVDMLILLIGGGSQTTVSLIDHTVRELLANPDQLAIVLADPSRWPDAVEESLRLQCPVGHLPMRWAKEDIDLGEGVVIRKYDAIMVSYLAHGRDPDVFPNPLAFDVDRDNKEHIAFGAGPHFCPGARLARLEAAVAVPALFARYPDLALAVAPEDVPPLRSFMANDVASLPILLHHEAAAAA</sequence>
<evidence type="ECO:0000256" key="7">
    <source>
        <dbReference type="RuleBase" id="RU000461"/>
    </source>
</evidence>
<evidence type="ECO:0000256" key="5">
    <source>
        <dbReference type="ARBA" id="ARBA00023004"/>
    </source>
</evidence>
<dbReference type="PRINTS" id="PR00359">
    <property type="entry name" value="BP450"/>
</dbReference>
<dbReference type="RefSeq" id="WP_133907463.1">
    <property type="nucleotide sequence ID" value="NZ_SOCP01000018.1"/>
</dbReference>
<evidence type="ECO:0000256" key="6">
    <source>
        <dbReference type="ARBA" id="ARBA00023033"/>
    </source>
</evidence>
<evidence type="ECO:0000313" key="9">
    <source>
        <dbReference type="Proteomes" id="UP000294927"/>
    </source>
</evidence>
<dbReference type="Pfam" id="PF00067">
    <property type="entry name" value="p450"/>
    <property type="match status" value="1"/>
</dbReference>
<reference evidence="8 9" key="1">
    <citation type="submission" date="2019-03" db="EMBL/GenBank/DDBJ databases">
        <title>Genomic Encyclopedia of Archaeal and Bacterial Type Strains, Phase II (KMG-II): from individual species to whole genera.</title>
        <authorList>
            <person name="Goeker M."/>
        </authorList>
    </citation>
    <scope>NUCLEOTIDE SEQUENCE [LARGE SCALE GENOMIC DNA]</scope>
    <source>
        <strain evidence="8 9">DSM 45499</strain>
    </source>
</reference>
<evidence type="ECO:0000256" key="1">
    <source>
        <dbReference type="ARBA" id="ARBA00010617"/>
    </source>
</evidence>
<dbReference type="OrthoDB" id="4156795at2"/>
<dbReference type="GO" id="GO:0005506">
    <property type="term" value="F:iron ion binding"/>
    <property type="evidence" value="ECO:0007669"/>
    <property type="project" value="InterPro"/>
</dbReference>
<keyword evidence="5 7" id="KW-0408">Iron</keyword>
<dbReference type="InterPro" id="IPR001128">
    <property type="entry name" value="Cyt_P450"/>
</dbReference>
<dbReference type="GO" id="GO:0004497">
    <property type="term" value="F:monooxygenase activity"/>
    <property type="evidence" value="ECO:0007669"/>
    <property type="project" value="UniProtKB-KW"/>
</dbReference>
<keyword evidence="4 7" id="KW-0560">Oxidoreductase</keyword>
<keyword evidence="2 7" id="KW-0349">Heme</keyword>
<protein>
    <submittedName>
        <fullName evidence="8">Cytochrome P450</fullName>
    </submittedName>
</protein>
<comment type="similarity">
    <text evidence="1 7">Belongs to the cytochrome P450 family.</text>
</comment>
<dbReference type="EMBL" id="SOCP01000018">
    <property type="protein sequence ID" value="TDV42277.1"/>
    <property type="molecule type" value="Genomic_DNA"/>
</dbReference>
<dbReference type="CDD" id="cd11029">
    <property type="entry name" value="CYP107-like"/>
    <property type="match status" value="1"/>
</dbReference>
<dbReference type="InterPro" id="IPR002397">
    <property type="entry name" value="Cyt_P450_B"/>
</dbReference>
<evidence type="ECO:0000256" key="3">
    <source>
        <dbReference type="ARBA" id="ARBA00022723"/>
    </source>
</evidence>
<evidence type="ECO:0000256" key="4">
    <source>
        <dbReference type="ARBA" id="ARBA00023002"/>
    </source>
</evidence>
<gene>
    <name evidence="8" type="ORF">CLV71_118147</name>
</gene>
<dbReference type="GO" id="GO:0016705">
    <property type="term" value="F:oxidoreductase activity, acting on paired donors, with incorporation or reduction of molecular oxygen"/>
    <property type="evidence" value="ECO:0007669"/>
    <property type="project" value="InterPro"/>
</dbReference>
<name>A0A4R7V1A5_9PSEU</name>
<dbReference type="PANTHER" id="PTHR46696">
    <property type="entry name" value="P450, PUTATIVE (EUROFUNG)-RELATED"/>
    <property type="match status" value="1"/>
</dbReference>
<keyword evidence="6 7" id="KW-0503">Monooxygenase</keyword>
<comment type="caution">
    <text evidence="8">The sequence shown here is derived from an EMBL/GenBank/DDBJ whole genome shotgun (WGS) entry which is preliminary data.</text>
</comment>
<dbReference type="FunFam" id="1.10.630.10:FF:000018">
    <property type="entry name" value="Cytochrome P450 monooxygenase"/>
    <property type="match status" value="1"/>
</dbReference>
<accession>A0A4R7V1A5</accession>
<dbReference type="InterPro" id="IPR036396">
    <property type="entry name" value="Cyt_P450_sf"/>
</dbReference>
<dbReference type="InterPro" id="IPR017972">
    <property type="entry name" value="Cyt_P450_CS"/>
</dbReference>
<keyword evidence="9" id="KW-1185">Reference proteome</keyword>
<evidence type="ECO:0000256" key="2">
    <source>
        <dbReference type="ARBA" id="ARBA00022617"/>
    </source>
</evidence>
<dbReference type="SUPFAM" id="SSF48264">
    <property type="entry name" value="Cytochrome P450"/>
    <property type="match status" value="1"/>
</dbReference>
<dbReference type="PANTHER" id="PTHR46696:SF1">
    <property type="entry name" value="CYTOCHROME P450 YJIB-RELATED"/>
    <property type="match status" value="1"/>
</dbReference>
<dbReference type="Gene3D" id="1.10.630.10">
    <property type="entry name" value="Cytochrome P450"/>
    <property type="match status" value="1"/>
</dbReference>
<organism evidence="8 9">
    <name type="scientific">Actinophytocola oryzae</name>
    <dbReference type="NCBI Taxonomy" id="502181"/>
    <lineage>
        <taxon>Bacteria</taxon>
        <taxon>Bacillati</taxon>
        <taxon>Actinomycetota</taxon>
        <taxon>Actinomycetes</taxon>
        <taxon>Pseudonocardiales</taxon>
        <taxon>Pseudonocardiaceae</taxon>
    </lineage>
</organism>
<dbReference type="GO" id="GO:0020037">
    <property type="term" value="F:heme binding"/>
    <property type="evidence" value="ECO:0007669"/>
    <property type="project" value="InterPro"/>
</dbReference>
<dbReference type="AlphaFoldDB" id="A0A4R7V1A5"/>
<evidence type="ECO:0000313" key="8">
    <source>
        <dbReference type="EMBL" id="TDV42277.1"/>
    </source>
</evidence>
<proteinExistence type="inferred from homology"/>